<dbReference type="Proteomes" id="UP000092651">
    <property type="component" value="Unassembled WGS sequence"/>
</dbReference>
<evidence type="ECO:0000313" key="1">
    <source>
        <dbReference type="EMBL" id="OCA72099.1"/>
    </source>
</evidence>
<dbReference type="EMBL" id="MAYH01000023">
    <property type="protein sequence ID" value="OCA72099.1"/>
    <property type="molecule type" value="Genomic_DNA"/>
</dbReference>
<evidence type="ECO:0000313" key="2">
    <source>
        <dbReference type="Proteomes" id="UP000092651"/>
    </source>
</evidence>
<comment type="caution">
    <text evidence="1">The sequence shown here is derived from an EMBL/GenBank/DDBJ whole genome shotgun (WGS) entry which is preliminary data.</text>
</comment>
<gene>
    <name evidence="1" type="ORF">BBI01_08055</name>
</gene>
<name>A0A1B8ZKG0_9FLAO</name>
<dbReference type="SUPFAM" id="SSF51197">
    <property type="entry name" value="Clavaminate synthase-like"/>
    <property type="match status" value="1"/>
</dbReference>
<dbReference type="AlphaFoldDB" id="A0A1B8ZKG0"/>
<protein>
    <submittedName>
        <fullName evidence="1">Uncharacterized protein</fullName>
    </submittedName>
</protein>
<keyword evidence="2" id="KW-1185">Reference proteome</keyword>
<proteinExistence type="predicted"/>
<accession>A0A1B8ZKG0</accession>
<dbReference type="Gene3D" id="2.60.120.590">
    <property type="entry name" value="Alpha-ketoglutarate-dependent dioxygenase AlkB-like"/>
    <property type="match status" value="1"/>
</dbReference>
<dbReference type="InterPro" id="IPR037151">
    <property type="entry name" value="AlkB-like_sf"/>
</dbReference>
<sequence>MPELFAIKERIEKEFGYQFNGVLLNLYRNHNDSVAWIIQQHATGKKNINTFFTNFDIFLINYSDDYLS</sequence>
<dbReference type="RefSeq" id="WP_065394326.1">
    <property type="nucleotide sequence ID" value="NZ_MAYH01000023.1"/>
</dbReference>
<reference evidence="1 2" key="1">
    <citation type="submission" date="2016-07" db="EMBL/GenBank/DDBJ databases">
        <authorList>
            <person name="Jeong J.-J."/>
            <person name="Kim D.W."/>
            <person name="Sang M.K."/>
            <person name="Choi I.-G."/>
            <person name="Kim K.D."/>
        </authorList>
    </citation>
    <scope>NUCLEOTIDE SEQUENCE [LARGE SCALE GENOMIC DNA]</scope>
    <source>
        <strain evidence="1 2">UTM-3</strain>
    </source>
</reference>
<organism evidence="1 2">
    <name type="scientific">Chryseobacterium artocarpi</name>
    <dbReference type="NCBI Taxonomy" id="1414727"/>
    <lineage>
        <taxon>Bacteria</taxon>
        <taxon>Pseudomonadati</taxon>
        <taxon>Bacteroidota</taxon>
        <taxon>Flavobacteriia</taxon>
        <taxon>Flavobacteriales</taxon>
        <taxon>Weeksellaceae</taxon>
        <taxon>Chryseobacterium group</taxon>
        <taxon>Chryseobacterium</taxon>
    </lineage>
</organism>